<sequence length="38" mass="4473">MELMLGDGNYKNPMNILLKNLESKETHYPSIREGYIFL</sequence>
<dbReference type="Proteomes" id="UP000018745">
    <property type="component" value="Chromosome"/>
</dbReference>
<reference evidence="1 2" key="1">
    <citation type="journal article" date="2014" name="Genome Announc.">
        <title>Complete Genome Sequence of Mycoplasma ovis Strain Michigan, a Hemoplasma of Sheep with Two Distinct 16S rRNA Genes.</title>
        <authorList>
            <person name="Deshuillers P.L."/>
            <person name="Santos A.P."/>
            <person name="do Nascimento N.C."/>
            <person name="Hampel J.A."/>
            <person name="Bergin I.L."/>
            <person name="Dyson M.C."/>
            <person name="Messick J.B."/>
        </authorList>
    </citation>
    <scope>NUCLEOTIDE SEQUENCE [LARGE SCALE GENOMIC DNA]</scope>
    <source>
        <strain evidence="1 2">Michigan</strain>
    </source>
</reference>
<organism evidence="1 2">
    <name type="scientific">Mycoplasma ovis str. Michigan</name>
    <dbReference type="NCBI Taxonomy" id="1415773"/>
    <lineage>
        <taxon>Bacteria</taxon>
        <taxon>Bacillati</taxon>
        <taxon>Mycoplasmatota</taxon>
        <taxon>Mollicutes</taxon>
        <taxon>Mycoplasmataceae</taxon>
        <taxon>Mycoplasma</taxon>
    </lineage>
</organism>
<evidence type="ECO:0000313" key="1">
    <source>
        <dbReference type="EMBL" id="AHC40497.1"/>
    </source>
</evidence>
<gene>
    <name evidence="1" type="ORF">OVS_03825</name>
</gene>
<protein>
    <submittedName>
        <fullName evidence="1">Uncharacterized protein</fullName>
    </submittedName>
</protein>
<accession>A0ABN4BNP2</accession>
<name>A0ABN4BNP2_9MOLU</name>
<keyword evidence="2" id="KW-1185">Reference proteome</keyword>
<evidence type="ECO:0000313" key="2">
    <source>
        <dbReference type="Proteomes" id="UP000018745"/>
    </source>
</evidence>
<dbReference type="EMBL" id="CP006935">
    <property type="protein sequence ID" value="AHC40497.1"/>
    <property type="molecule type" value="Genomic_DNA"/>
</dbReference>
<proteinExistence type="predicted"/>